<proteinExistence type="predicted"/>
<dbReference type="Proteomes" id="UP000183658">
    <property type="component" value="Unassembled WGS sequence"/>
</dbReference>
<accession>A0A1H9HDT5</accession>
<dbReference type="EMBL" id="FOFZ01000003">
    <property type="protein sequence ID" value="SEQ60515.1"/>
    <property type="molecule type" value="Genomic_DNA"/>
</dbReference>
<organism evidence="1 2">
    <name type="scientific">Flavobacterium frigoris</name>
    <dbReference type="NCBI Taxonomy" id="229204"/>
    <lineage>
        <taxon>Bacteria</taxon>
        <taxon>Pseudomonadati</taxon>
        <taxon>Bacteroidota</taxon>
        <taxon>Flavobacteriia</taxon>
        <taxon>Flavobacteriales</taxon>
        <taxon>Flavobacteriaceae</taxon>
        <taxon>Flavobacterium</taxon>
    </lineage>
</organism>
<reference evidence="2" key="1">
    <citation type="submission" date="2016-10" db="EMBL/GenBank/DDBJ databases">
        <authorList>
            <person name="Varghese N."/>
            <person name="Submissions S."/>
        </authorList>
    </citation>
    <scope>NUCLEOTIDE SEQUENCE [LARGE SCALE GENOMIC DNA]</scope>
    <source>
        <strain evidence="2">DSM 15719</strain>
    </source>
</reference>
<dbReference type="AlphaFoldDB" id="A0A1H9HDT5"/>
<sequence>MTINSYNLFLLITDLLVRASQRKEITSAVVNRFLYEFSLIRSFELITVVKPIKAAI</sequence>
<protein>
    <submittedName>
        <fullName evidence="1">Uncharacterized protein</fullName>
    </submittedName>
</protein>
<name>A0A1H9HDT5_FLAFI</name>
<evidence type="ECO:0000313" key="1">
    <source>
        <dbReference type="EMBL" id="SEQ60515.1"/>
    </source>
</evidence>
<evidence type="ECO:0000313" key="2">
    <source>
        <dbReference type="Proteomes" id="UP000183658"/>
    </source>
</evidence>
<gene>
    <name evidence="1" type="ORF">SAMN05444355_103109</name>
</gene>
<keyword evidence="2" id="KW-1185">Reference proteome</keyword>